<reference evidence="2" key="2">
    <citation type="submission" date="2021-10" db="EMBL/GenBank/DDBJ databases">
        <title>Phylogenomics reveals ancestral predisposition of the termite-cultivated fungus Termitomyces towards a domesticated lifestyle.</title>
        <authorList>
            <person name="Auxier B."/>
            <person name="Grum-Grzhimaylo A."/>
            <person name="Cardenas M.E."/>
            <person name="Lodge J.D."/>
            <person name="Laessoe T."/>
            <person name="Pedersen O."/>
            <person name="Smith M.E."/>
            <person name="Kuyper T.W."/>
            <person name="Franco-Molano E.A."/>
            <person name="Baroni T.J."/>
            <person name="Aanen D.K."/>
        </authorList>
    </citation>
    <scope>NUCLEOTIDE SEQUENCE</scope>
    <source>
        <strain evidence="2">D49</strain>
    </source>
</reference>
<gene>
    <name evidence="2" type="ORF">H0H81_005919</name>
</gene>
<organism evidence="2 3">
    <name type="scientific">Sphagnurus paluster</name>
    <dbReference type="NCBI Taxonomy" id="117069"/>
    <lineage>
        <taxon>Eukaryota</taxon>
        <taxon>Fungi</taxon>
        <taxon>Dikarya</taxon>
        <taxon>Basidiomycota</taxon>
        <taxon>Agaricomycotina</taxon>
        <taxon>Agaricomycetes</taxon>
        <taxon>Agaricomycetidae</taxon>
        <taxon>Agaricales</taxon>
        <taxon>Tricholomatineae</taxon>
        <taxon>Lyophyllaceae</taxon>
        <taxon>Sphagnurus</taxon>
    </lineage>
</organism>
<keyword evidence="3" id="KW-1185">Reference proteome</keyword>
<accession>A0A9P7GWC4</accession>
<comment type="caution">
    <text evidence="2">The sequence shown here is derived from an EMBL/GenBank/DDBJ whole genome shotgun (WGS) entry which is preliminary data.</text>
</comment>
<name>A0A9P7GWC4_9AGAR</name>
<evidence type="ECO:0000313" key="2">
    <source>
        <dbReference type="EMBL" id="KAG5654232.1"/>
    </source>
</evidence>
<dbReference type="OrthoDB" id="3263613at2759"/>
<dbReference type="EMBL" id="JABCKI010000015">
    <property type="protein sequence ID" value="KAG5654232.1"/>
    <property type="molecule type" value="Genomic_DNA"/>
</dbReference>
<feature type="compositionally biased region" description="Polar residues" evidence="1">
    <location>
        <begin position="191"/>
        <end position="203"/>
    </location>
</feature>
<dbReference type="AlphaFoldDB" id="A0A9P7GWC4"/>
<evidence type="ECO:0000313" key="3">
    <source>
        <dbReference type="Proteomes" id="UP000717328"/>
    </source>
</evidence>
<feature type="region of interest" description="Disordered" evidence="1">
    <location>
        <begin position="113"/>
        <end position="134"/>
    </location>
</feature>
<sequence length="345" mass="37539">MPHRLPRALQVNYGTKSTLLSPEYTKWEIYSCRQRLTKCNPSQNPRMHQMQTAKSRPPSFRISPAKTTVRKTAAPTSTGKSIEEALGSMQLVSGTPDHEQGNKHEDTKAAIRNRRRSSQAPALATAQTLQSLDSESQEIVERLLQPGMFDDDEEDGSSSDTKIAARVVQWQQTIVASPVKPNPKRTKMPCSLSTPSPQSSQETVPADELDVPPAPADDDDNDAASPPTPSVRRPQPLVRSMSVQQRETFLSSLTSSSDATVYVVPRNDIHNIHAEAIKLGFHARIALGKDTSDPQGLVVLGRDEAAVKRLYSQVEIERKKSSHFRAAAGGAVVGAVGAFAGLAFT</sequence>
<feature type="compositionally biased region" description="Low complexity" evidence="1">
    <location>
        <begin position="118"/>
        <end position="132"/>
    </location>
</feature>
<dbReference type="Proteomes" id="UP000717328">
    <property type="component" value="Unassembled WGS sequence"/>
</dbReference>
<feature type="region of interest" description="Disordered" evidence="1">
    <location>
        <begin position="174"/>
        <end position="243"/>
    </location>
</feature>
<proteinExistence type="predicted"/>
<feature type="compositionally biased region" description="Acidic residues" evidence="1">
    <location>
        <begin position="205"/>
        <end position="222"/>
    </location>
</feature>
<feature type="compositionally biased region" description="Polar residues" evidence="1">
    <location>
        <begin position="40"/>
        <end position="54"/>
    </location>
</feature>
<feature type="region of interest" description="Disordered" evidence="1">
    <location>
        <begin position="40"/>
        <end position="80"/>
    </location>
</feature>
<reference evidence="2" key="1">
    <citation type="submission" date="2021-02" db="EMBL/GenBank/DDBJ databases">
        <authorList>
            <person name="Nieuwenhuis M."/>
            <person name="Van De Peppel L.J.J."/>
        </authorList>
    </citation>
    <scope>NUCLEOTIDE SEQUENCE</scope>
    <source>
        <strain evidence="2">D49</strain>
    </source>
</reference>
<protein>
    <submittedName>
        <fullName evidence="2">Uncharacterized protein</fullName>
    </submittedName>
</protein>
<evidence type="ECO:0000256" key="1">
    <source>
        <dbReference type="SAM" id="MobiDB-lite"/>
    </source>
</evidence>